<dbReference type="InterPro" id="IPR057023">
    <property type="entry name" value="PTP-SAK"/>
</dbReference>
<dbReference type="Pfam" id="PF22784">
    <property type="entry name" value="PTP-SAK"/>
    <property type="match status" value="1"/>
</dbReference>
<dbReference type="SUPFAM" id="SSF56091">
    <property type="entry name" value="DNA ligase/mRNA capping enzyme, catalytic domain"/>
    <property type="match status" value="1"/>
</dbReference>
<dbReference type="SUPFAM" id="SSF52540">
    <property type="entry name" value="P-loop containing nucleoside triphosphate hydrolases"/>
    <property type="match status" value="1"/>
</dbReference>
<proteinExistence type="predicted"/>
<evidence type="ECO:0000256" key="1">
    <source>
        <dbReference type="ARBA" id="ARBA00022801"/>
    </source>
</evidence>
<name>A0A5K0UAV7_9VIRU</name>
<reference evidence="3 4" key="1">
    <citation type="submission" date="2018-10" db="EMBL/GenBank/DDBJ databases">
        <authorList>
            <consortium name="IHU Genomes"/>
        </authorList>
    </citation>
    <scope>NUCLEOTIDE SEQUENCE [LARGE SCALE GENOMIC DNA]</scope>
    <source>
        <strain evidence="3 4">A1</strain>
    </source>
</reference>
<dbReference type="SUPFAM" id="SSF52799">
    <property type="entry name" value="(Phosphotyrosine protein) phosphatases II"/>
    <property type="match status" value="1"/>
</dbReference>
<evidence type="ECO:0000313" key="3">
    <source>
        <dbReference type="EMBL" id="VBB18761.1"/>
    </source>
</evidence>
<gene>
    <name evidence="3" type="ORF">YASMINEVIRUS_1293</name>
</gene>
<protein>
    <submittedName>
        <fullName evidence="3">Dual specificity phosphatase</fullName>
    </submittedName>
</protein>
<dbReference type="InterPro" id="IPR029021">
    <property type="entry name" value="Prot-tyrosine_phosphatase-like"/>
</dbReference>
<dbReference type="Gene3D" id="3.40.50.300">
    <property type="entry name" value="P-loop containing nucleotide triphosphate hydrolases"/>
    <property type="match status" value="1"/>
</dbReference>
<dbReference type="InterPro" id="IPR016130">
    <property type="entry name" value="Tyr_Pase_AS"/>
</dbReference>
<dbReference type="Pfam" id="PF13671">
    <property type="entry name" value="AAA_33"/>
    <property type="match status" value="1"/>
</dbReference>
<feature type="domain" description="Tyrosine specific protein phosphatases" evidence="2">
    <location>
        <begin position="399"/>
        <end position="466"/>
    </location>
</feature>
<dbReference type="PROSITE" id="PS50056">
    <property type="entry name" value="TYR_PHOSPHATASE_2"/>
    <property type="match status" value="1"/>
</dbReference>
<dbReference type="InterPro" id="IPR052732">
    <property type="entry name" value="Cell-binding_unc_protein"/>
</dbReference>
<organism evidence="3 4">
    <name type="scientific">Yasminevirus sp. GU-2018</name>
    <dbReference type="NCBI Taxonomy" id="2420051"/>
    <lineage>
        <taxon>Viruses</taxon>
        <taxon>Varidnaviria</taxon>
        <taxon>Bamfordvirae</taxon>
        <taxon>Nucleocytoviricota</taxon>
        <taxon>Megaviricetes</taxon>
        <taxon>Imitervirales</taxon>
        <taxon>Mimiviridae</taxon>
        <taxon>Klosneuvirinae</taxon>
        <taxon>Yasminevirus</taxon>
        <taxon>Yasminevirus saudimassiliense</taxon>
    </lineage>
</organism>
<dbReference type="GO" id="GO:0016791">
    <property type="term" value="F:phosphatase activity"/>
    <property type="evidence" value="ECO:0007669"/>
    <property type="project" value="UniProtKB-ARBA"/>
</dbReference>
<evidence type="ECO:0000259" key="2">
    <source>
        <dbReference type="PROSITE" id="PS50056"/>
    </source>
</evidence>
<dbReference type="Pfam" id="PF09414">
    <property type="entry name" value="RNA_ligase"/>
    <property type="match status" value="1"/>
</dbReference>
<keyword evidence="4" id="KW-1185">Reference proteome</keyword>
<comment type="caution">
    <text evidence="3">The sequence shown here is derived from an EMBL/GenBank/DDBJ whole genome shotgun (WGS) entry which is preliminary data.</text>
</comment>
<dbReference type="EMBL" id="UPSH01000001">
    <property type="protein sequence ID" value="VBB18761.1"/>
    <property type="molecule type" value="Genomic_DNA"/>
</dbReference>
<dbReference type="Gene3D" id="3.30.470.30">
    <property type="entry name" value="DNA ligase/mRNA capping enzyme"/>
    <property type="match status" value="1"/>
</dbReference>
<dbReference type="Pfam" id="PF22547">
    <property type="entry name" value="2H-SAK"/>
    <property type="match status" value="1"/>
</dbReference>
<dbReference type="InterPro" id="IPR054498">
    <property type="entry name" value="2H-SAK"/>
</dbReference>
<dbReference type="InterPro" id="IPR000387">
    <property type="entry name" value="Tyr_Pase_dom"/>
</dbReference>
<dbReference type="Proteomes" id="UP000594342">
    <property type="component" value="Unassembled WGS sequence"/>
</dbReference>
<accession>A0A5K0UAV7</accession>
<dbReference type="Gene3D" id="3.90.190.10">
    <property type="entry name" value="Protein tyrosine phosphatase superfamily"/>
    <property type="match status" value="1"/>
</dbReference>
<dbReference type="InterPro" id="IPR021122">
    <property type="entry name" value="RNA_ligase_dom_REL/Rnl2"/>
</dbReference>
<dbReference type="PANTHER" id="PTHR43883:SF1">
    <property type="entry name" value="GLUCONOKINASE"/>
    <property type="match status" value="1"/>
</dbReference>
<evidence type="ECO:0000313" key="4">
    <source>
        <dbReference type="Proteomes" id="UP000594342"/>
    </source>
</evidence>
<dbReference type="PROSITE" id="PS00383">
    <property type="entry name" value="TYR_PHOSPHATASE_1"/>
    <property type="match status" value="1"/>
</dbReference>
<dbReference type="InterPro" id="IPR027417">
    <property type="entry name" value="P-loop_NTPase"/>
</dbReference>
<dbReference type="PANTHER" id="PTHR43883">
    <property type="entry name" value="SLR0207 PROTEIN"/>
    <property type="match status" value="1"/>
</dbReference>
<sequence>MQTLQNSGNFKLHRGCLYLTLSDQTIRSHLALYDSNSNNKNIKIDGEQNRQIRDGDDYHVTVVHSSEIQTADIKNRLSTLMTELGKSDVLSKILSDTLLVGVGEASSQSKDRASCTFIVVKSKSLTDIRAKLNLLPKDLHITLGFSPVDVHDVDKSLKTIFSYSPTHLTQIVDVITDSKSSDYQNLNNYNDVMSWILSLDDKRLSKAHLKISDKLIDQLQFGTELHRKATDILHSNSYLVGLYFMSKYSNNKNTDYSSVHEKFCSDVSNDKLIIRQNDDGTVNNVLKVLNFPLTNNVKWLYSMNCERDRVFTLYTYSHKDRKFLSNETPRNFSFVTDDVAGSSIPDKVHYFDTFKELGINTVITLMETPLHTDVRDKMKQLQINYSHYAVDDREPPSQEQMEKIVKSMFTSVSNRHKVLVHCRGGVGRTAVALGGYLIALGRSRDEMMRVLQKRKTILSTSQEIFLKRWKDEIMSGRIDVGQPVDTHKTEVQETKSSSTKIKKVKPSIKLPSVVMMVGLPASGKSTTSKIIAEQLDNVEIVSQDDIREKGMCEELFSKYTKKSGTTVILDRCNPTVEERRYWLDMNLSSDKNVWCIYFDSNIEECKWRIKNRTDHPTVKASQGERIVENVAKSLVPPSLKEGFTKIEVIRSFKDANNFLLKLGCNVTELTEVNHDQIIKFPRTKHMYNLGGASRDDLILSDVDIKKLLNVLLYIEEKIDGANMGLSIKNYKIVAQNRSHYVSSAYHPQFKLLDRWIETHMKDLFDVLEDESKILYGEWVYAKHSIHYTDLPDYFVAYDLYDIAEQRFYSRPRLEKLLEKTSIKIVPLVKSDVFKTVDDIVSLVRSKSAFYDGPIEGVYIRQCGENWLNDRCKIVRNDFICGNVHWTKNILIVNKLKQGHDE</sequence>
<keyword evidence="1" id="KW-0378">Hydrolase</keyword>